<protein>
    <submittedName>
        <fullName evidence="8">Pilus assembly protein</fullName>
    </submittedName>
</protein>
<gene>
    <name evidence="8" type="ORF">ACFO6X_02700</name>
</gene>
<dbReference type="InterPro" id="IPR008707">
    <property type="entry name" value="B-propeller_PilY1"/>
</dbReference>
<evidence type="ECO:0000313" key="8">
    <source>
        <dbReference type="EMBL" id="MFC4787904.1"/>
    </source>
</evidence>
<accession>A0ABV9QAM0</accession>
<evidence type="ECO:0000256" key="1">
    <source>
        <dbReference type="ARBA" id="ARBA00004561"/>
    </source>
</evidence>
<dbReference type="RefSeq" id="WP_382429820.1">
    <property type="nucleotide sequence ID" value="NZ_JBHSHJ010000002.1"/>
</dbReference>
<sequence>MKINHIKSALLLVGFSFFPGVGFSVMMQKPIQTGGSVVPPNLMFTLDDSGSMRWECLPDSLCSGSKDVGTIPAQSSRTNRDGVAIYDDVDVTADEVVYERVCVRWRYGECRDWDDQPTGEIRTTVLRAASPNLFARKMRSGWNPLYYDPNTRYRPWLKEDGVTRYANSTPSAAPIAPGSTETQNLEGVRKIEEVWCTGTGSSACYGSSGVYQNVRIAQYYIKDPSQDGSQTSHYTKFTISSDQTFPTKGVNRTDCAGSTCTYAEEIQNFANWFTYYRSRALVAIAGTAEAFAAVPVSYRVGYGRINDSTTTSIDGVDAKTLAKGVRPFSGADKTAFYNWLFARTEPSGNTPLRRAMDDVGQYFSRSDNKGPWGAVPGTEDTTAHSACRRSFHILMTDGMWNSTGATVATGNVDNAAGETITGPNSQSYRYSPANPYSDSNSDTLADVAMYYWKKDLRSDLANAVTPVAKAGYENPAFWQHMVNYTIAFGLEGSLQNPEDLPALKSGTKSWPDPSSGGSATIDDLWHAAVNSRGRSLSARSSAEYASALTSIIDEIGFVNGSEAGVAVSQKTISTASSTKKYEPTFSSSAWSGDVRAININQNGAETGVAWSAASAMPTPTNRNIFTYNASATTKGVAFEWVNLSDSMKTSLYGATTGGEGLVSYLRGNAVGEGTTYRSRSKSTGAGAPLGDIVNSTPVLVGSLLDMQYEFLGNAASRSYRRHLAAKKLRQAQLFVGANDGMLHAFADDNGQETFAFVPASLMGNLKQLSLPDYSHRYYVDGPFAEADVYDTTNSKWRNLIVGGSGAGAKNLFAINVPVPFWANDSSTPPAALTKSQSAPGATDILWEINSSSTGFGELGHVLNRPEHGFMKVADNETAWVVIVGNGYESTSGTARLFVINALTGALIREINTGVGSTTSPNGLGGVRVVRDEDMRIVAAYAGDLQGNMWKFDFSYANKADWRVAFNGNPLYQAVNASSQVEPITVAPTFVRHPLGGVMVLFGTGQLHADGDVGNTQVRGIYGIWDKVKVGNVSSVATDRVTSATTIVTQTLGTAALTGTTGGEFWRLTVTPVDYATKRGWRIPLQMQSRQRVIDDPELILGRMLVQSVTPTESVDSCLAASAYRYMFSLDPFMSGTGTQPTFDTNGDGSLTVSDNPNALAVKLEGDGPATTVRVQGKDDGLILGTGDKVRKFKGEPNTARRYWNRIVVAPQ</sequence>
<comment type="caution">
    <text evidence="8">The sequence shown here is derived from an EMBL/GenBank/DDBJ whole genome shotgun (WGS) entry which is preliminary data.</text>
</comment>
<keyword evidence="5" id="KW-0106">Calcium</keyword>
<evidence type="ECO:0000259" key="7">
    <source>
        <dbReference type="Pfam" id="PF05567"/>
    </source>
</evidence>
<reference evidence="9" key="1">
    <citation type="journal article" date="2019" name="Int. J. Syst. Evol. Microbiol.">
        <title>The Global Catalogue of Microorganisms (GCM) 10K type strain sequencing project: providing services to taxonomists for standard genome sequencing and annotation.</title>
        <authorList>
            <consortium name="The Broad Institute Genomics Platform"/>
            <consortium name="The Broad Institute Genome Sequencing Center for Infectious Disease"/>
            <person name="Wu L."/>
            <person name="Ma J."/>
        </authorList>
    </citation>
    <scope>NUCLEOTIDE SEQUENCE [LARGE SCALE GENOMIC DNA]</scope>
    <source>
        <strain evidence="9">CCUG 49452</strain>
    </source>
</reference>
<comment type="similarity">
    <text evidence="2">Belongs to the PilY1 family.</text>
</comment>
<evidence type="ECO:0000256" key="2">
    <source>
        <dbReference type="ARBA" id="ARBA00008387"/>
    </source>
</evidence>
<evidence type="ECO:0000256" key="3">
    <source>
        <dbReference type="ARBA" id="ARBA00022558"/>
    </source>
</evidence>
<dbReference type="Pfam" id="PF05567">
    <property type="entry name" value="T4P_PilY1"/>
    <property type="match status" value="1"/>
</dbReference>
<dbReference type="EMBL" id="JBHSHJ010000002">
    <property type="protein sequence ID" value="MFC4787904.1"/>
    <property type="molecule type" value="Genomic_DNA"/>
</dbReference>
<evidence type="ECO:0000256" key="5">
    <source>
        <dbReference type="ARBA" id="ARBA00022837"/>
    </source>
</evidence>
<feature type="domain" description="PilY1 beta-propeller" evidence="7">
    <location>
        <begin position="689"/>
        <end position="1052"/>
    </location>
</feature>
<keyword evidence="4" id="KW-0479">Metal-binding</keyword>
<name>A0ABV9QAM0_9BURK</name>
<dbReference type="InterPro" id="IPR011047">
    <property type="entry name" value="Quinoprotein_ADH-like_sf"/>
</dbReference>
<keyword evidence="6" id="KW-0281">Fimbrium</keyword>
<dbReference type="Proteomes" id="UP001596001">
    <property type="component" value="Unassembled WGS sequence"/>
</dbReference>
<evidence type="ECO:0000256" key="4">
    <source>
        <dbReference type="ARBA" id="ARBA00022723"/>
    </source>
</evidence>
<keyword evidence="3" id="KW-1029">Fimbrium biogenesis</keyword>
<keyword evidence="9" id="KW-1185">Reference proteome</keyword>
<comment type="subcellular location">
    <subcellularLocation>
        <location evidence="1">Fimbrium</location>
    </subcellularLocation>
</comment>
<evidence type="ECO:0000256" key="6">
    <source>
        <dbReference type="ARBA" id="ARBA00023263"/>
    </source>
</evidence>
<dbReference type="SUPFAM" id="SSF50998">
    <property type="entry name" value="Quinoprotein alcohol dehydrogenase-like"/>
    <property type="match status" value="1"/>
</dbReference>
<organism evidence="8 9">
    <name type="scientific">Giesbergeria sinuosa</name>
    <dbReference type="NCBI Taxonomy" id="80883"/>
    <lineage>
        <taxon>Bacteria</taxon>
        <taxon>Pseudomonadati</taxon>
        <taxon>Pseudomonadota</taxon>
        <taxon>Betaproteobacteria</taxon>
        <taxon>Burkholderiales</taxon>
        <taxon>Comamonadaceae</taxon>
        <taxon>Giesbergeria</taxon>
    </lineage>
</organism>
<evidence type="ECO:0000313" key="9">
    <source>
        <dbReference type="Proteomes" id="UP001596001"/>
    </source>
</evidence>
<proteinExistence type="inferred from homology"/>